<feature type="domain" description="URB1 N-terminal" evidence="2">
    <location>
        <begin position="78"/>
        <end position="395"/>
    </location>
</feature>
<dbReference type="InterPro" id="IPR032436">
    <property type="entry name" value="URB1_C"/>
</dbReference>
<protein>
    <submittedName>
        <fullName evidence="5">URB1 ribosome biosis homolog</fullName>
    </submittedName>
</protein>
<dbReference type="Proteomes" id="UP000472273">
    <property type="component" value="Unplaced"/>
</dbReference>
<sequence>MGTKRKSSASAGGQDPPPAKRVRSTGAAEFTGARFKFLLRDSSTAMKGLETFIAKAKLLPSNEQYDVVEEYIKVSIECVEMFKLLDGERRPDSEMLLIFQALENILLRTASDLSHFHVVGMNIVKKLINSYMKLIYAALYSETHRLSRLCLTLLSAMVSQGPDAARDVYSHFDFNNKFLPNLVKKRDYKGKPDIRTAYIQYAISFLIAGDHSILMQVLELKDFIPDIFRTGLKEDRISTINLLLSTLETKVVLNKDISKTQKVHFFTSEILNHIASLYRWNGITDVSTVDVKASQECEEPGKLLVRELVHKFLMNLCCSLKHGINFYDPSLGTSGRGGNLVLLRFLLSLKTAVEDELVATLMVNIFKVCPDLLNRYFKESHYSFVPRLKSAWLDNMKLLRKIYEAQPDISNAFKTTEFIPLPKLLSMVKVTTVPAVCNKAMFTQGLNIASKTVKHTIFSLITTILKRALKNIEYCQNEKIWEKSEIYTPLIMKEFVQQYREALSKLLPDMTNIIAVWQSFLKPDKAQEGQEKKGTETASCMEETNETNKDHEITLLKAVILQVICLYQQVVPHLVAQSNFDFSKLIKGIFTEKGLQQEISPVLHYHILKLALELPANKFSWFRIQVRDAAEKVCGEKSVFYLLMKMFVTSPHSQLKIATKKLIFKVLHDSGVFEYTGKELELWLNHLDNTVEAKKEIVIQFLERVLVKVVTNPYPYTDKAADFVQEASILQVNLFKQDVDNISIPISHIDDVLDMIDVLVEDSEGLNEEIGCTLSEDMIVNTFPFSAIVPSSLEARNKLLVDENARESIVEYLIAVFTDLLHSQRDPLALCLMFQHYDKELQSVSAHLCQFNCYYSRWIPQQAKEALVSKSKCTLNNSSFFTLLMNSYQKGVDVLLEEDIQTKLNEAISQLQPQQLLLALKHVLLYLKTTVENFGSIMEEMLSLVFKHPILENWFLAIEQHSLPPHNLNPIKVKLLSSHLNRNILDLLKMSCPLLQLRNQLDILCRYFEAITKTVLEELHTGAKEGCRISPKKSLQIEALQELHIYMNTDQLREIMLQLCKANLAPSKSETLAGKKICLNIHGQTLMQLLTDGYQRGSLKGDSFFSREHIQGMSILLSACITGQLENIFMCVIQKEPIFALAVDIKVQLLCLKRSTEISLSIVALLIQYSHTHLLHFELWCLKSSTSKFLKMNAALFMPLVNVYLDCQEKQHFKCLSKAVKSVLREALWPELLNKILKVPSAVECLVLSKLLPLSDTKAFTELTEKLTLTLERLGNHEQWIIADAISRALETCAEKVHSWRKHLLVACMKWLILSFSSNQEQEMHSEVENTMLLKLENLLNSVTEVIPDDWNSFVKLGLKYRYKNQTFLKTLNAAINVLYQKENSFKKRLTKLEVLYMMITQHSLFLSTMLRPQEGTKYLSFLFSEALVNLLLSLVKLCPAVCERNHFAVLLGAYGATLSISDQKILFLLKLYENNGLSLLDFRILLWGPAAVEHHKTCKSLGKSLWQQPSMQEIMCLLDREVMMRTILHFPQHRLLLSPEVDMAFEDLYDPCFLLQLFSELLRPECVVACHKFIEVNALGLTVAALSSYDSNMRAAAYHVLSSFRSHLEAARFREQKQLLYLMDVVQNGIKQPNLRFTFPLTLYIARVAQQILKPEEHMYTKLNRFLLSHQYLDLRKVPGFFHLFYSFDSEHKMEREWVLAIIGEGLRDKNCYQLYDYQKIFHVILSFFHSPLCDEATQYQILEILQNAAYITKAAYELIRDHSLLTWLLSIVEKRFLENKLLICIISLIDTLWKTNLGNKQTSLSSSSQLELKENQKFLPIQLINEFLHVLLTLLSHIRTNLDPVEFIRFFSVLSSVLEYRTLVIEAFREMGRFIVNKHIISNNGVLILLYKWSIISKDIELQDHLHVVAQQYQIKELLSKYSQSISETTISEWKEVYLNECRTLLRSIFILWEPVLLEISAKSPTEQKGYSNPDLTCKITYLVFRWLITSFLDDSLNIQNALPTFWWFKKCGFGNNIILDYILKDGILKRAIFKLYSSICNASEIVKLSDLSVLNGIMLHLLESQSLTENNFHVAVKKFCLTEVTDVNKAARIFLTSIYIGDIWLGARQPDMFMMHIKLICGATDTERNDKKRLEFEDSMVSLCKDIYSFLSLQPHFQS</sequence>
<dbReference type="GeneTree" id="ENSGT00390000014210"/>
<evidence type="ECO:0000259" key="2">
    <source>
        <dbReference type="Pfam" id="PF11707"/>
    </source>
</evidence>
<evidence type="ECO:0000259" key="3">
    <source>
        <dbReference type="Pfam" id="PF16201"/>
    </source>
</evidence>
<dbReference type="Pfam" id="PF26140">
    <property type="entry name" value="HEAT_URB1"/>
    <property type="match status" value="1"/>
</dbReference>
<feature type="domain" description="URB1 central HEAT repeat" evidence="4">
    <location>
        <begin position="635"/>
        <end position="732"/>
    </location>
</feature>
<keyword evidence="6" id="KW-1185">Reference proteome</keyword>
<proteinExistence type="predicted"/>
<dbReference type="Pfam" id="PF11707">
    <property type="entry name" value="Npa1"/>
    <property type="match status" value="1"/>
</dbReference>
<dbReference type="Ensembl" id="ENSPTXT00000001660.1">
    <property type="protein sequence ID" value="ENSPTXP00000001615.1"/>
    <property type="gene ID" value="ENSPTXG00000001054.1"/>
</dbReference>
<dbReference type="InterPro" id="IPR039844">
    <property type="entry name" value="URB1"/>
</dbReference>
<dbReference type="InterPro" id="IPR059018">
    <property type="entry name" value="HEAT_URB1"/>
</dbReference>
<accession>A0A670XZ50</accession>
<reference evidence="5" key="2">
    <citation type="submission" date="2025-09" db="UniProtKB">
        <authorList>
            <consortium name="Ensembl"/>
        </authorList>
    </citation>
    <scope>IDENTIFICATION</scope>
</reference>
<evidence type="ECO:0000256" key="1">
    <source>
        <dbReference type="SAM" id="MobiDB-lite"/>
    </source>
</evidence>
<dbReference type="InterPro" id="IPR021714">
    <property type="entry name" value="URB1_N"/>
</dbReference>
<feature type="region of interest" description="Disordered" evidence="1">
    <location>
        <begin position="1"/>
        <end position="25"/>
    </location>
</feature>
<dbReference type="PANTHER" id="PTHR13500:SF0">
    <property type="entry name" value="NUCLEOLAR PRE-RIBOSOMAL-ASSOCIATED PROTEIN 1"/>
    <property type="match status" value="1"/>
</dbReference>
<evidence type="ECO:0000259" key="4">
    <source>
        <dbReference type="Pfam" id="PF26140"/>
    </source>
</evidence>
<dbReference type="GO" id="GO:0000466">
    <property type="term" value="P:maturation of 5.8S rRNA from tricistronic rRNA transcript (SSU-rRNA, 5.8S rRNA, LSU-rRNA)"/>
    <property type="evidence" value="ECO:0007669"/>
    <property type="project" value="TreeGrafter"/>
</dbReference>
<feature type="domain" description="URB1 C-terminal" evidence="3">
    <location>
        <begin position="1580"/>
        <end position="1769"/>
    </location>
</feature>
<evidence type="ECO:0000313" key="6">
    <source>
        <dbReference type="Proteomes" id="UP000472273"/>
    </source>
</evidence>
<dbReference type="Pfam" id="PF16201">
    <property type="entry name" value="NopRA1"/>
    <property type="match status" value="1"/>
</dbReference>
<organism evidence="5 6">
    <name type="scientific">Pseudonaja textilis</name>
    <name type="common">Eastern brown snake</name>
    <dbReference type="NCBI Taxonomy" id="8673"/>
    <lineage>
        <taxon>Eukaryota</taxon>
        <taxon>Metazoa</taxon>
        <taxon>Chordata</taxon>
        <taxon>Craniata</taxon>
        <taxon>Vertebrata</taxon>
        <taxon>Euteleostomi</taxon>
        <taxon>Lepidosauria</taxon>
        <taxon>Squamata</taxon>
        <taxon>Bifurcata</taxon>
        <taxon>Unidentata</taxon>
        <taxon>Episquamata</taxon>
        <taxon>Toxicofera</taxon>
        <taxon>Serpentes</taxon>
        <taxon>Colubroidea</taxon>
        <taxon>Elapidae</taxon>
        <taxon>Hydrophiinae</taxon>
        <taxon>Pseudonaja</taxon>
    </lineage>
</organism>
<reference evidence="5" key="1">
    <citation type="submission" date="2025-08" db="UniProtKB">
        <authorList>
            <consortium name="Ensembl"/>
        </authorList>
    </citation>
    <scope>IDENTIFICATION</scope>
</reference>
<name>A0A670XZ50_PSETE</name>
<evidence type="ECO:0000313" key="5">
    <source>
        <dbReference type="Ensembl" id="ENSPTXP00000001615.1"/>
    </source>
</evidence>
<gene>
    <name evidence="5" type="primary">URB1</name>
</gene>
<dbReference type="GO" id="GO:0000463">
    <property type="term" value="P:maturation of LSU-rRNA from tricistronic rRNA transcript (SSU-rRNA, 5.8S rRNA, LSU-rRNA)"/>
    <property type="evidence" value="ECO:0007669"/>
    <property type="project" value="TreeGrafter"/>
</dbReference>
<dbReference type="PANTHER" id="PTHR13500">
    <property type="entry name" value="NUCLEOLAR PRERIBOSOMAL-ASSOCIATED PROTEIN 1"/>
    <property type="match status" value="1"/>
</dbReference>
<dbReference type="OMA" id="VVWVWQS"/>
<dbReference type="GO" id="GO:0001650">
    <property type="term" value="C:fibrillar center"/>
    <property type="evidence" value="ECO:0007669"/>
    <property type="project" value="Ensembl"/>
</dbReference>